<dbReference type="Gene3D" id="1.25.40.10">
    <property type="entry name" value="Tetratricopeptide repeat domain"/>
    <property type="match status" value="1"/>
</dbReference>
<dbReference type="NCBIfam" id="TIGR02795">
    <property type="entry name" value="tol_pal_ybgF"/>
    <property type="match status" value="1"/>
</dbReference>
<dbReference type="Pfam" id="PF13174">
    <property type="entry name" value="TPR_6"/>
    <property type="match status" value="2"/>
</dbReference>
<evidence type="ECO:0000256" key="2">
    <source>
        <dbReference type="SAM" id="Coils"/>
    </source>
</evidence>
<dbReference type="GO" id="GO:0051301">
    <property type="term" value="P:cell division"/>
    <property type="evidence" value="ECO:0007669"/>
    <property type="project" value="InterPro"/>
</dbReference>
<dbReference type="InterPro" id="IPR034706">
    <property type="entry name" value="CpoB"/>
</dbReference>
<organism evidence="4 5">
    <name type="scientific">Candidatus Schekmanbacteria bacterium RBG_13_48_7</name>
    <dbReference type="NCBI Taxonomy" id="1817878"/>
    <lineage>
        <taxon>Bacteria</taxon>
        <taxon>Candidatus Schekmaniibacteriota</taxon>
    </lineage>
</organism>
<gene>
    <name evidence="4" type="ORF">A2161_05605</name>
</gene>
<dbReference type="HAMAP" id="MF_02066">
    <property type="entry name" value="CpoB"/>
    <property type="match status" value="1"/>
</dbReference>
<dbReference type="Proteomes" id="UP000179266">
    <property type="component" value="Unassembled WGS sequence"/>
</dbReference>
<dbReference type="AlphaFoldDB" id="A0A1F7S4L7"/>
<reference evidence="4 5" key="1">
    <citation type="journal article" date="2016" name="Nat. Commun.">
        <title>Thousands of microbial genomes shed light on interconnected biogeochemical processes in an aquifer system.</title>
        <authorList>
            <person name="Anantharaman K."/>
            <person name="Brown C.T."/>
            <person name="Hug L.A."/>
            <person name="Sharon I."/>
            <person name="Castelle C.J."/>
            <person name="Probst A.J."/>
            <person name="Thomas B.C."/>
            <person name="Singh A."/>
            <person name="Wilkins M.J."/>
            <person name="Karaoz U."/>
            <person name="Brodie E.L."/>
            <person name="Williams K.H."/>
            <person name="Hubbard S.S."/>
            <person name="Banfield J.F."/>
        </authorList>
    </citation>
    <scope>NUCLEOTIDE SEQUENCE [LARGE SCALE GENOMIC DNA]</scope>
</reference>
<keyword evidence="1" id="KW-0802">TPR repeat</keyword>
<dbReference type="EMBL" id="MGDD01000032">
    <property type="protein sequence ID" value="OGL48726.1"/>
    <property type="molecule type" value="Genomic_DNA"/>
</dbReference>
<evidence type="ECO:0000256" key="3">
    <source>
        <dbReference type="SAM" id="SignalP"/>
    </source>
</evidence>
<dbReference type="InterPro" id="IPR014162">
    <property type="entry name" value="CpoB_C"/>
</dbReference>
<dbReference type="PROSITE" id="PS50005">
    <property type="entry name" value="TPR"/>
    <property type="match status" value="1"/>
</dbReference>
<comment type="caution">
    <text evidence="4">The sequence shown here is derived from an EMBL/GenBank/DDBJ whole genome shotgun (WGS) entry which is preliminary data.</text>
</comment>
<dbReference type="InterPro" id="IPR011990">
    <property type="entry name" value="TPR-like_helical_dom_sf"/>
</dbReference>
<evidence type="ECO:0000256" key="1">
    <source>
        <dbReference type="PROSITE-ProRule" id="PRU00339"/>
    </source>
</evidence>
<feature type="coiled-coil region" evidence="2">
    <location>
        <begin position="25"/>
        <end position="62"/>
    </location>
</feature>
<name>A0A1F7S4L7_9BACT</name>
<feature type="chain" id="PRO_5009532358" evidence="3">
    <location>
        <begin position="28"/>
        <end position="279"/>
    </location>
</feature>
<sequence length="279" mass="31992">MIVRKYKKFFVLVLFCLSISFLFNCVAQNDRMLKLEQEITEVQRQLLQLQQADEQKKAILNQLVQKLDVMLKTITRSNADMSTEVSSLLTEIRAVQGELENNAQKINILMNHLNAISGSTGTLSTYAEITPTANPVLSYQTIPPFEGTAQSTELRFDEDKLYQNAYKNYLSGKYSFAIEGFKNFLQNFPNSSLADNAQYWSGECYYSQDQFHQALDEFYQLTQKYPTGDKVPAAMLKIGLCYLELQRPKQAKDVFDQLIHLYPTSNEAIQANEKLKLLE</sequence>
<feature type="signal peptide" evidence="3">
    <location>
        <begin position="1"/>
        <end position="27"/>
    </location>
</feature>
<dbReference type="InterPro" id="IPR019734">
    <property type="entry name" value="TPR_rpt"/>
</dbReference>
<proteinExistence type="inferred from homology"/>
<protein>
    <submittedName>
        <fullName evidence="4">Tol-pal system protein YbgF</fullName>
    </submittedName>
</protein>
<accession>A0A1F7S4L7</accession>
<evidence type="ECO:0000313" key="4">
    <source>
        <dbReference type="EMBL" id="OGL48726.1"/>
    </source>
</evidence>
<feature type="repeat" description="TPR" evidence="1">
    <location>
        <begin position="232"/>
        <end position="265"/>
    </location>
</feature>
<evidence type="ECO:0000313" key="5">
    <source>
        <dbReference type="Proteomes" id="UP000179266"/>
    </source>
</evidence>
<dbReference type="SUPFAM" id="SSF48452">
    <property type="entry name" value="TPR-like"/>
    <property type="match status" value="1"/>
</dbReference>
<keyword evidence="2" id="KW-0175">Coiled coil</keyword>
<keyword evidence="3" id="KW-0732">Signal</keyword>